<name>A0AAN6ZS37_9PEZI</name>
<feature type="signal peptide" evidence="1">
    <location>
        <begin position="1"/>
        <end position="19"/>
    </location>
</feature>
<feature type="chain" id="PRO_5043028431" evidence="1">
    <location>
        <begin position="20"/>
        <end position="294"/>
    </location>
</feature>
<keyword evidence="1" id="KW-0732">Signal</keyword>
<sequence length="294" mass="31441">MKFQLITTAAALLVVSVAALPAPQTDNHGLIPDTDDWVDDGTTFEDTEAGAVENIQARAVEDIEAPVEDSIEVRTVAVNETTNADDFVFTDDFDFALDRLLSEIDAIPDEVLEKGDEALHQWLVEHGNREGNEKLKRDTDNVAFDGGADDASIVERAAFDAEEDSSILERAADGAFDAEEEDANIAARTADGAFDGEEEGLSIVERGELVARASLWKITKCVAAIVQLIGTTAVPAAKLLRIKKYIKALGGAKQAVKLMLGATSKAEKLRVGGKALVNLAAELLGISTVKKNCF</sequence>
<accession>A0AAN6ZS37</accession>
<reference evidence="2" key="2">
    <citation type="submission" date="2023-05" db="EMBL/GenBank/DDBJ databases">
        <authorList>
            <consortium name="Lawrence Berkeley National Laboratory"/>
            <person name="Steindorff A."/>
            <person name="Hensen N."/>
            <person name="Bonometti L."/>
            <person name="Westerberg I."/>
            <person name="Brannstrom I.O."/>
            <person name="Guillou S."/>
            <person name="Cros-Aarteil S."/>
            <person name="Calhoun S."/>
            <person name="Haridas S."/>
            <person name="Kuo A."/>
            <person name="Mondo S."/>
            <person name="Pangilinan J."/>
            <person name="Riley R."/>
            <person name="Labutti K."/>
            <person name="Andreopoulos B."/>
            <person name="Lipzen A."/>
            <person name="Chen C."/>
            <person name="Yanf M."/>
            <person name="Daum C."/>
            <person name="Ng V."/>
            <person name="Clum A."/>
            <person name="Ohm R."/>
            <person name="Martin F."/>
            <person name="Silar P."/>
            <person name="Natvig D."/>
            <person name="Lalanne C."/>
            <person name="Gautier V."/>
            <person name="Ament-Velasquez S.L."/>
            <person name="Kruys A."/>
            <person name="Hutchinson M.I."/>
            <person name="Powell A.J."/>
            <person name="Barry K."/>
            <person name="Miller A.N."/>
            <person name="Grigoriev I.V."/>
            <person name="Debuchy R."/>
            <person name="Gladieux P."/>
            <person name="Thoren M.H."/>
            <person name="Johannesson H."/>
        </authorList>
    </citation>
    <scope>NUCLEOTIDE SEQUENCE</scope>
    <source>
        <strain evidence="2">CBS 538.74</strain>
    </source>
</reference>
<gene>
    <name evidence="2" type="ORF">C8A00DRAFT_37612</name>
</gene>
<reference evidence="2" key="1">
    <citation type="journal article" date="2023" name="Mol. Phylogenet. Evol.">
        <title>Genome-scale phylogeny and comparative genomics of the fungal order Sordariales.</title>
        <authorList>
            <person name="Hensen N."/>
            <person name="Bonometti L."/>
            <person name="Westerberg I."/>
            <person name="Brannstrom I.O."/>
            <person name="Guillou S."/>
            <person name="Cros-Aarteil S."/>
            <person name="Calhoun S."/>
            <person name="Haridas S."/>
            <person name="Kuo A."/>
            <person name="Mondo S."/>
            <person name="Pangilinan J."/>
            <person name="Riley R."/>
            <person name="LaButti K."/>
            <person name="Andreopoulos B."/>
            <person name="Lipzen A."/>
            <person name="Chen C."/>
            <person name="Yan M."/>
            <person name="Daum C."/>
            <person name="Ng V."/>
            <person name="Clum A."/>
            <person name="Steindorff A."/>
            <person name="Ohm R.A."/>
            <person name="Martin F."/>
            <person name="Silar P."/>
            <person name="Natvig D.O."/>
            <person name="Lalanne C."/>
            <person name="Gautier V."/>
            <person name="Ament-Velasquez S.L."/>
            <person name="Kruys A."/>
            <person name="Hutchinson M.I."/>
            <person name="Powell A.J."/>
            <person name="Barry K."/>
            <person name="Miller A.N."/>
            <person name="Grigoriev I.V."/>
            <person name="Debuchy R."/>
            <person name="Gladieux P."/>
            <person name="Hiltunen Thoren M."/>
            <person name="Johannesson H."/>
        </authorList>
    </citation>
    <scope>NUCLEOTIDE SEQUENCE</scope>
    <source>
        <strain evidence="2">CBS 538.74</strain>
    </source>
</reference>
<proteinExistence type="predicted"/>
<organism evidence="2 3">
    <name type="scientific">Chaetomidium leptoderma</name>
    <dbReference type="NCBI Taxonomy" id="669021"/>
    <lineage>
        <taxon>Eukaryota</taxon>
        <taxon>Fungi</taxon>
        <taxon>Dikarya</taxon>
        <taxon>Ascomycota</taxon>
        <taxon>Pezizomycotina</taxon>
        <taxon>Sordariomycetes</taxon>
        <taxon>Sordariomycetidae</taxon>
        <taxon>Sordariales</taxon>
        <taxon>Chaetomiaceae</taxon>
        <taxon>Chaetomidium</taxon>
    </lineage>
</organism>
<protein>
    <submittedName>
        <fullName evidence="2">Uncharacterized protein</fullName>
    </submittedName>
</protein>
<evidence type="ECO:0000313" key="2">
    <source>
        <dbReference type="EMBL" id="KAK4149795.1"/>
    </source>
</evidence>
<keyword evidence="3" id="KW-1185">Reference proteome</keyword>
<dbReference type="EMBL" id="MU857123">
    <property type="protein sequence ID" value="KAK4149795.1"/>
    <property type="molecule type" value="Genomic_DNA"/>
</dbReference>
<evidence type="ECO:0000313" key="3">
    <source>
        <dbReference type="Proteomes" id="UP001302745"/>
    </source>
</evidence>
<comment type="caution">
    <text evidence="2">The sequence shown here is derived from an EMBL/GenBank/DDBJ whole genome shotgun (WGS) entry which is preliminary data.</text>
</comment>
<dbReference type="Proteomes" id="UP001302745">
    <property type="component" value="Unassembled WGS sequence"/>
</dbReference>
<evidence type="ECO:0000256" key="1">
    <source>
        <dbReference type="SAM" id="SignalP"/>
    </source>
</evidence>
<dbReference type="AlphaFoldDB" id="A0AAN6ZS37"/>